<comment type="caution">
    <text evidence="1">The sequence shown here is derived from an EMBL/GenBank/DDBJ whole genome shotgun (WGS) entry which is preliminary data.</text>
</comment>
<keyword evidence="2" id="KW-1185">Reference proteome</keyword>
<evidence type="ECO:0000313" key="1">
    <source>
        <dbReference type="EMBL" id="GAA4936613.1"/>
    </source>
</evidence>
<dbReference type="Proteomes" id="UP001409585">
    <property type="component" value="Unassembled WGS sequence"/>
</dbReference>
<gene>
    <name evidence="1" type="ORF">GCM10025791_12900</name>
</gene>
<dbReference type="EMBL" id="BAABLX010000007">
    <property type="protein sequence ID" value="GAA4936613.1"/>
    <property type="molecule type" value="Genomic_DNA"/>
</dbReference>
<organism evidence="1 2">
    <name type="scientific">Halioxenophilus aromaticivorans</name>
    <dbReference type="NCBI Taxonomy" id="1306992"/>
    <lineage>
        <taxon>Bacteria</taxon>
        <taxon>Pseudomonadati</taxon>
        <taxon>Pseudomonadota</taxon>
        <taxon>Gammaproteobacteria</taxon>
        <taxon>Alteromonadales</taxon>
        <taxon>Alteromonadaceae</taxon>
        <taxon>Halioxenophilus</taxon>
    </lineage>
</organism>
<reference evidence="2" key="1">
    <citation type="journal article" date="2019" name="Int. J. Syst. Evol. Microbiol.">
        <title>The Global Catalogue of Microorganisms (GCM) 10K type strain sequencing project: providing services to taxonomists for standard genome sequencing and annotation.</title>
        <authorList>
            <consortium name="The Broad Institute Genomics Platform"/>
            <consortium name="The Broad Institute Genome Sequencing Center for Infectious Disease"/>
            <person name="Wu L."/>
            <person name="Ma J."/>
        </authorList>
    </citation>
    <scope>NUCLEOTIDE SEQUENCE [LARGE SCALE GENOMIC DNA]</scope>
    <source>
        <strain evidence="2">JCM 19134</strain>
    </source>
</reference>
<accession>A0AAV3TZE6</accession>
<dbReference type="AlphaFoldDB" id="A0AAV3TZE6"/>
<proteinExistence type="predicted"/>
<evidence type="ECO:0000313" key="2">
    <source>
        <dbReference type="Proteomes" id="UP001409585"/>
    </source>
</evidence>
<protein>
    <submittedName>
        <fullName evidence="1">Uncharacterized protein</fullName>
    </submittedName>
</protein>
<sequence>MEKTVMSSIANLNRYRLQKARRRMPLAAYLQEDQCLIELDTVINKSLNLVLADPKLDQRTKEIELRQTLSVYRHVTERLDDCQLPYPF</sequence>
<name>A0AAV3TZE6_9ALTE</name>